<keyword evidence="1" id="KW-0812">Transmembrane</keyword>
<keyword evidence="1" id="KW-0472">Membrane</keyword>
<evidence type="ECO:0000313" key="2">
    <source>
        <dbReference type="EMBL" id="MFC0239739.1"/>
    </source>
</evidence>
<dbReference type="InterPro" id="IPR046740">
    <property type="entry name" value="DUF6790"/>
</dbReference>
<organism evidence="2 3">
    <name type="scientific">Rhodopseudomonas telluris</name>
    <dbReference type="NCBI Taxonomy" id="644215"/>
    <lineage>
        <taxon>Bacteria</taxon>
        <taxon>Pseudomonadati</taxon>
        <taxon>Pseudomonadota</taxon>
        <taxon>Alphaproteobacteria</taxon>
        <taxon>Hyphomicrobiales</taxon>
        <taxon>Nitrobacteraceae</taxon>
        <taxon>Rhodopseudomonas</taxon>
    </lineage>
</organism>
<feature type="transmembrane region" description="Helical" evidence="1">
    <location>
        <begin position="48"/>
        <end position="66"/>
    </location>
</feature>
<keyword evidence="3" id="KW-1185">Reference proteome</keyword>
<accession>A0ABV6ENF8</accession>
<feature type="transmembrane region" description="Helical" evidence="1">
    <location>
        <begin position="86"/>
        <end position="106"/>
    </location>
</feature>
<dbReference type="Pfam" id="PF20589">
    <property type="entry name" value="DUF6790"/>
    <property type="match status" value="1"/>
</dbReference>
<sequence length="178" mass="19407">MAEWIRASIVFVLSNYSLSFLVIGLLVALGAIARAPKPRRSHDVIERLLAWHVFWSIGVCYFYNFVMHGFFGKMSAAFIGWADSPFQFEVATASLGFSVVGFLAAFRSFDLRLAAIVGASVFTLGAAVGHINQMVTQHNFAPGNAGAVFYTDIGIPLFGGVLLWLWRRSESVSPPGAN</sequence>
<feature type="transmembrane region" description="Helical" evidence="1">
    <location>
        <begin position="113"/>
        <end position="135"/>
    </location>
</feature>
<reference evidence="2 3" key="1">
    <citation type="submission" date="2024-09" db="EMBL/GenBank/DDBJ databases">
        <authorList>
            <person name="Sun Q."/>
            <person name="Mori K."/>
        </authorList>
    </citation>
    <scope>NUCLEOTIDE SEQUENCE [LARGE SCALE GENOMIC DNA]</scope>
    <source>
        <strain evidence="2 3">KCTC 23279</strain>
    </source>
</reference>
<protein>
    <submittedName>
        <fullName evidence="2">DUF6790 family protein</fullName>
    </submittedName>
</protein>
<dbReference type="EMBL" id="JBHLWM010000001">
    <property type="protein sequence ID" value="MFC0239739.1"/>
    <property type="molecule type" value="Genomic_DNA"/>
</dbReference>
<keyword evidence="1" id="KW-1133">Transmembrane helix</keyword>
<evidence type="ECO:0000256" key="1">
    <source>
        <dbReference type="SAM" id="Phobius"/>
    </source>
</evidence>
<evidence type="ECO:0000313" key="3">
    <source>
        <dbReference type="Proteomes" id="UP001589775"/>
    </source>
</evidence>
<dbReference type="RefSeq" id="WP_378384841.1">
    <property type="nucleotide sequence ID" value="NZ_JBHLWM010000001.1"/>
</dbReference>
<feature type="transmembrane region" description="Helical" evidence="1">
    <location>
        <begin position="16"/>
        <end position="36"/>
    </location>
</feature>
<proteinExistence type="predicted"/>
<name>A0ABV6ENF8_9BRAD</name>
<dbReference type="Proteomes" id="UP001589775">
    <property type="component" value="Unassembled WGS sequence"/>
</dbReference>
<feature type="transmembrane region" description="Helical" evidence="1">
    <location>
        <begin position="147"/>
        <end position="166"/>
    </location>
</feature>
<comment type="caution">
    <text evidence="2">The sequence shown here is derived from an EMBL/GenBank/DDBJ whole genome shotgun (WGS) entry which is preliminary data.</text>
</comment>
<gene>
    <name evidence="2" type="ORF">ACFFJ6_04635</name>
</gene>